<dbReference type="AlphaFoldDB" id="A0A8J5X4U0"/>
<reference evidence="2" key="1">
    <citation type="submission" date="2021-05" db="EMBL/GenBank/DDBJ databases">
        <title>The genome of the haptophyte Pavlova lutheri (Diacronema luteri, Pavlovales) - a model for lipid biosynthesis in eukaryotic algae.</title>
        <authorList>
            <person name="Hulatt C.J."/>
            <person name="Posewitz M.C."/>
        </authorList>
    </citation>
    <scope>NUCLEOTIDE SEQUENCE</scope>
    <source>
        <strain evidence="2">NIVA-4/92</strain>
    </source>
</reference>
<protein>
    <submittedName>
        <fullName evidence="2">Uncharacterized protein</fullName>
    </submittedName>
</protein>
<organism evidence="2 4">
    <name type="scientific">Diacronema lutheri</name>
    <name type="common">Unicellular marine alga</name>
    <name type="synonym">Monochrysis lutheri</name>
    <dbReference type="NCBI Taxonomy" id="2081491"/>
    <lineage>
        <taxon>Eukaryota</taxon>
        <taxon>Haptista</taxon>
        <taxon>Haptophyta</taxon>
        <taxon>Pavlovophyceae</taxon>
        <taxon>Pavlovales</taxon>
        <taxon>Pavlovaceae</taxon>
        <taxon>Diacronema</taxon>
    </lineage>
</organism>
<gene>
    <name evidence="2" type="ORF">KFE25_011740</name>
    <name evidence="3" type="ORF">KFE25_011749</name>
</gene>
<accession>A0A8J5X4U0</accession>
<sequence>MYKACRRRTASTAARQALDPSVEANASDADPAHVAGGKGNEGDEGDESVNQAKRPRMHVGAHGQLYD</sequence>
<evidence type="ECO:0000313" key="2">
    <source>
        <dbReference type="EMBL" id="KAG8458356.1"/>
    </source>
</evidence>
<proteinExistence type="predicted"/>
<dbReference type="EMBL" id="JAGTXO010000053">
    <property type="protein sequence ID" value="KAG8458356.1"/>
    <property type="molecule type" value="Genomic_DNA"/>
</dbReference>
<keyword evidence="4" id="KW-1185">Reference proteome</keyword>
<evidence type="ECO:0000313" key="4">
    <source>
        <dbReference type="Proteomes" id="UP000751190"/>
    </source>
</evidence>
<dbReference type="Proteomes" id="UP000751190">
    <property type="component" value="Unassembled WGS sequence"/>
</dbReference>
<evidence type="ECO:0000313" key="3">
    <source>
        <dbReference type="EMBL" id="KAG8458365.1"/>
    </source>
</evidence>
<dbReference type="EMBL" id="JAGTXO010000053">
    <property type="protein sequence ID" value="KAG8458365.1"/>
    <property type="molecule type" value="Genomic_DNA"/>
</dbReference>
<comment type="caution">
    <text evidence="2">The sequence shown here is derived from an EMBL/GenBank/DDBJ whole genome shotgun (WGS) entry which is preliminary data.</text>
</comment>
<feature type="region of interest" description="Disordered" evidence="1">
    <location>
        <begin position="1"/>
        <end position="67"/>
    </location>
</feature>
<evidence type="ECO:0000256" key="1">
    <source>
        <dbReference type="SAM" id="MobiDB-lite"/>
    </source>
</evidence>
<name>A0A8J5X4U0_DIALT</name>